<dbReference type="AlphaFoldDB" id="A0A919L3D1"/>
<keyword evidence="1" id="KW-0812">Transmembrane</keyword>
<reference evidence="2" key="2">
    <citation type="submission" date="2020-09" db="EMBL/GenBank/DDBJ databases">
        <authorList>
            <person name="Sun Q."/>
            <person name="Ohkuma M."/>
        </authorList>
    </citation>
    <scope>NUCLEOTIDE SEQUENCE</scope>
    <source>
        <strain evidence="2">JCM 5069</strain>
    </source>
</reference>
<dbReference type="Proteomes" id="UP000603708">
    <property type="component" value="Unassembled WGS sequence"/>
</dbReference>
<comment type="caution">
    <text evidence="2">The sequence shown here is derived from an EMBL/GenBank/DDBJ whole genome shotgun (WGS) entry which is preliminary data.</text>
</comment>
<sequence length="88" mass="9139">MCLLAAGAVGLDGWLHSREDRLRGLMVVTTVSAALLAVIVLPVLPPSDVAWMYGISAHSGGNPRAGPNWSAPCGRYGPGCRPDSAPTR</sequence>
<evidence type="ECO:0000313" key="2">
    <source>
        <dbReference type="EMBL" id="GHH83455.1"/>
    </source>
</evidence>
<evidence type="ECO:0000313" key="3">
    <source>
        <dbReference type="Proteomes" id="UP000603708"/>
    </source>
</evidence>
<dbReference type="EMBL" id="BNCD01000014">
    <property type="protein sequence ID" value="GHH83455.1"/>
    <property type="molecule type" value="Genomic_DNA"/>
</dbReference>
<reference evidence="2" key="1">
    <citation type="journal article" date="2014" name="Int. J. Syst. Evol. Microbiol.">
        <title>Complete genome sequence of Corynebacterium casei LMG S-19264T (=DSM 44701T), isolated from a smear-ripened cheese.</title>
        <authorList>
            <consortium name="US DOE Joint Genome Institute (JGI-PGF)"/>
            <person name="Walter F."/>
            <person name="Albersmeier A."/>
            <person name="Kalinowski J."/>
            <person name="Ruckert C."/>
        </authorList>
    </citation>
    <scope>NUCLEOTIDE SEQUENCE</scope>
    <source>
        <strain evidence="2">JCM 5069</strain>
    </source>
</reference>
<feature type="transmembrane region" description="Helical" evidence="1">
    <location>
        <begin position="24"/>
        <end position="44"/>
    </location>
</feature>
<accession>A0A919L3D1</accession>
<keyword evidence="3" id="KW-1185">Reference proteome</keyword>
<organism evidence="2 3">
    <name type="scientific">Streptomyces sulfonofaciens</name>
    <dbReference type="NCBI Taxonomy" id="68272"/>
    <lineage>
        <taxon>Bacteria</taxon>
        <taxon>Bacillati</taxon>
        <taxon>Actinomycetota</taxon>
        <taxon>Actinomycetes</taxon>
        <taxon>Kitasatosporales</taxon>
        <taxon>Streptomycetaceae</taxon>
        <taxon>Streptomyces</taxon>
    </lineage>
</organism>
<keyword evidence="1" id="KW-1133">Transmembrane helix</keyword>
<gene>
    <name evidence="2" type="ORF">GCM10018793_45580</name>
</gene>
<protein>
    <submittedName>
        <fullName evidence="2">Uncharacterized protein</fullName>
    </submittedName>
</protein>
<proteinExistence type="predicted"/>
<evidence type="ECO:0000256" key="1">
    <source>
        <dbReference type="SAM" id="Phobius"/>
    </source>
</evidence>
<keyword evidence="1" id="KW-0472">Membrane</keyword>
<name>A0A919L3D1_9ACTN</name>